<dbReference type="RefSeq" id="XP_006817440.1">
    <property type="nucleotide sequence ID" value="XM_006817377.1"/>
</dbReference>
<feature type="domain" description="TLDc" evidence="3">
    <location>
        <begin position="65"/>
        <end position="249"/>
    </location>
</feature>
<keyword evidence="4" id="KW-1185">Reference proteome</keyword>
<gene>
    <name evidence="5" type="primary">LOC100377780</name>
</gene>
<name>A0ABM0MBP9_SACKO</name>
<dbReference type="Pfam" id="PF07534">
    <property type="entry name" value="TLD"/>
    <property type="match status" value="1"/>
</dbReference>
<accession>A0ABM0MBP9</accession>
<dbReference type="InterPro" id="IPR027417">
    <property type="entry name" value="P-loop_NTPase"/>
</dbReference>
<evidence type="ECO:0000259" key="3">
    <source>
        <dbReference type="SMART" id="SM00584"/>
    </source>
</evidence>
<evidence type="ECO:0000313" key="4">
    <source>
        <dbReference type="Proteomes" id="UP000694865"/>
    </source>
</evidence>
<proteinExistence type="inferred from homology"/>
<reference evidence="5" key="1">
    <citation type="submission" date="2025-08" db="UniProtKB">
        <authorList>
            <consortium name="RefSeq"/>
        </authorList>
    </citation>
    <scope>IDENTIFICATION</scope>
    <source>
        <tissue evidence="5">Testes</tissue>
    </source>
</reference>
<dbReference type="PANTHER" id="PTHR14241:SF32">
    <property type="entry name" value="VWFA DOMAIN-CONTAINING PROTEIN-RELATED"/>
    <property type="match status" value="1"/>
</dbReference>
<dbReference type="InterPro" id="IPR006571">
    <property type="entry name" value="TLDc_dom"/>
</dbReference>
<evidence type="ECO:0000256" key="1">
    <source>
        <dbReference type="ARBA" id="ARBA00009243"/>
    </source>
</evidence>
<dbReference type="Gene3D" id="3.40.50.300">
    <property type="entry name" value="P-loop containing nucleotide triphosphate hydrolases"/>
    <property type="match status" value="1"/>
</dbReference>
<feature type="compositionally biased region" description="Low complexity" evidence="2">
    <location>
        <begin position="279"/>
        <end position="298"/>
    </location>
</feature>
<comment type="similarity">
    <text evidence="1">Belongs to the IFI44 family.</text>
</comment>
<sequence>MAATFQSMNDLADISEPEETYATSDEDANMREEATIKQENNSIASSSDNNDRHSGARRDDHVPVTQMMASKDADQLRQWLKRPHAQFLLIYKASVNGFDPLVFHRLCDGKGDTVSVAYNSYGYVFGGYTRVHWSSVNQSRPDNLSFLFRMYSGHNVFDPFVRRSMANQSPHQKCQIYHKASYGPSFGAIGSTLTLFHGAHQKGTNGFTKTNGFCQPGATGNFDYEKFEPHDLLGPNDFNFKDIEVYQITDSPNTTTTVRKVPEYMPEPIPQRTSPHSTLRLLSTKSRVVSSSSDSSTRQLKHQSKGGLLPESESWRKLHWDEQTMANLKGEVANHRPLECFGVRQYRILMLGQIGAGKSSFFNTINSIYRGHVTSQANMGSAPHSLTTKFRAYEVRSSRGGDPLNFRLCDTMGLEESMGLDVTDIPYLIDGNIPDRHQFNPAVRITPDVSGFDRNPTLASKIHCVVYVVDCSTVSVISSKIIEKLAAIRTHINQRGIPLIVLLTKIDTACPYVNRDTSMVYRSKYILEKVDELSYKLGVPKSSILPVKNYESELELDTKIDILALSAIRQMLRFSDNFFDDQLDEISDHLEN</sequence>
<dbReference type="Proteomes" id="UP000694865">
    <property type="component" value="Unplaced"/>
</dbReference>
<dbReference type="SMART" id="SM00584">
    <property type="entry name" value="TLDc"/>
    <property type="match status" value="1"/>
</dbReference>
<organism evidence="4 5">
    <name type="scientific">Saccoglossus kowalevskii</name>
    <name type="common">Acorn worm</name>
    <dbReference type="NCBI Taxonomy" id="10224"/>
    <lineage>
        <taxon>Eukaryota</taxon>
        <taxon>Metazoa</taxon>
        <taxon>Hemichordata</taxon>
        <taxon>Enteropneusta</taxon>
        <taxon>Harrimaniidae</taxon>
        <taxon>Saccoglossus</taxon>
    </lineage>
</organism>
<dbReference type="GeneID" id="100377780"/>
<dbReference type="PANTHER" id="PTHR14241">
    <property type="entry name" value="INTERFERON-INDUCED PROTEIN 44"/>
    <property type="match status" value="1"/>
</dbReference>
<feature type="compositionally biased region" description="Basic and acidic residues" evidence="2">
    <location>
        <begin position="49"/>
        <end position="62"/>
    </location>
</feature>
<feature type="region of interest" description="Disordered" evidence="2">
    <location>
        <begin position="1"/>
        <end position="63"/>
    </location>
</feature>
<protein>
    <submittedName>
        <fullName evidence="5">Interferon-induced protein 44-like</fullName>
    </submittedName>
</protein>
<evidence type="ECO:0000256" key="2">
    <source>
        <dbReference type="SAM" id="MobiDB-lite"/>
    </source>
</evidence>
<feature type="compositionally biased region" description="Acidic residues" evidence="2">
    <location>
        <begin position="13"/>
        <end position="27"/>
    </location>
</feature>
<dbReference type="SUPFAM" id="SSF52540">
    <property type="entry name" value="P-loop containing nucleoside triphosphate hydrolases"/>
    <property type="match status" value="1"/>
</dbReference>
<feature type="region of interest" description="Disordered" evidence="2">
    <location>
        <begin position="265"/>
        <end position="308"/>
    </location>
</feature>
<dbReference type="CDD" id="cd00882">
    <property type="entry name" value="Ras_like_GTPase"/>
    <property type="match status" value="1"/>
</dbReference>
<evidence type="ECO:0000313" key="5">
    <source>
        <dbReference type="RefSeq" id="XP_006817440.1"/>
    </source>
</evidence>